<comment type="caution">
    <text evidence="1">The sequence shown here is derived from an EMBL/GenBank/DDBJ whole genome shotgun (WGS) entry which is preliminary data.</text>
</comment>
<sequence length="314" mass="34693">MDPGNSSGEFDAFLNQIYTDQDDTTHTEIPQIDAVFDAEADERAVEFDRATEKSVFNHDRTDSDDAHFIVADRLRQFAAKDRRDVLTEHVGTLFVQLTAPNTDIRRHVAQTVIVLFDDADETNSLITDSFIEYTSELTALLGDELLSVRRAAVYAIETIAMNSPGAIVPTIDALIPLLSAEESDIRQTVVNTITAIIEISPSDAVPTIRALTTLLGDDVRTIRLRAERALTLLTETAPDAAVPAVDALIPLLETENTYARKTALKSSHGSHCSPRVRRCLPSTNLALFLRLIINIVERYQRAHSLRSSSIPLKT</sequence>
<organism evidence="1 2">
    <name type="scientific">Halocatena marina</name>
    <dbReference type="NCBI Taxonomy" id="2934937"/>
    <lineage>
        <taxon>Archaea</taxon>
        <taxon>Methanobacteriati</taxon>
        <taxon>Methanobacteriota</taxon>
        <taxon>Stenosarchaea group</taxon>
        <taxon>Halobacteria</taxon>
        <taxon>Halobacteriales</taxon>
        <taxon>Natronomonadaceae</taxon>
        <taxon>Halocatena</taxon>
    </lineage>
</organism>
<protein>
    <submittedName>
        <fullName evidence="1">HEAT repeat domain-containing protein</fullName>
    </submittedName>
</protein>
<proteinExistence type="predicted"/>
<dbReference type="EMBL" id="JBHTAX010000001">
    <property type="protein sequence ID" value="MFC7188683.1"/>
    <property type="molecule type" value="Genomic_DNA"/>
</dbReference>
<gene>
    <name evidence="1" type="ORF">ACFQL7_01665</name>
</gene>
<accession>A0ABD5YHG7</accession>
<reference evidence="1 2" key="1">
    <citation type="journal article" date="2019" name="Int. J. Syst. Evol. Microbiol.">
        <title>The Global Catalogue of Microorganisms (GCM) 10K type strain sequencing project: providing services to taxonomists for standard genome sequencing and annotation.</title>
        <authorList>
            <consortium name="The Broad Institute Genomics Platform"/>
            <consortium name="The Broad Institute Genome Sequencing Center for Infectious Disease"/>
            <person name="Wu L."/>
            <person name="Ma J."/>
        </authorList>
    </citation>
    <scope>NUCLEOTIDE SEQUENCE [LARGE SCALE GENOMIC DNA]</scope>
    <source>
        <strain evidence="1 2">RDMS1</strain>
    </source>
</reference>
<dbReference type="InterPro" id="IPR016024">
    <property type="entry name" value="ARM-type_fold"/>
</dbReference>
<keyword evidence="2" id="KW-1185">Reference proteome</keyword>
<evidence type="ECO:0000313" key="1">
    <source>
        <dbReference type="EMBL" id="MFC7188683.1"/>
    </source>
</evidence>
<dbReference type="SUPFAM" id="SSF48371">
    <property type="entry name" value="ARM repeat"/>
    <property type="match status" value="1"/>
</dbReference>
<evidence type="ECO:0000313" key="2">
    <source>
        <dbReference type="Proteomes" id="UP001596417"/>
    </source>
</evidence>
<dbReference type="Gene3D" id="1.25.10.10">
    <property type="entry name" value="Leucine-rich Repeat Variant"/>
    <property type="match status" value="1"/>
</dbReference>
<dbReference type="RefSeq" id="WP_390204382.1">
    <property type="nucleotide sequence ID" value="NZ_JBHSZC010000001.1"/>
</dbReference>
<name>A0ABD5YHG7_9EURY</name>
<dbReference type="InterPro" id="IPR011989">
    <property type="entry name" value="ARM-like"/>
</dbReference>
<dbReference type="AlphaFoldDB" id="A0ABD5YHG7"/>
<dbReference type="Proteomes" id="UP001596417">
    <property type="component" value="Unassembled WGS sequence"/>
</dbReference>